<reference evidence="1" key="1">
    <citation type="submission" date="2023-01" db="EMBL/GenBank/DDBJ databases">
        <authorList>
            <person name="Piombo E."/>
        </authorList>
    </citation>
    <scope>NUCLEOTIDE SEQUENCE</scope>
</reference>
<dbReference type="Pfam" id="PF00071">
    <property type="entry name" value="Ras"/>
    <property type="match status" value="1"/>
</dbReference>
<gene>
    <name evidence="1" type="ORF">CCHLO57077_00011514</name>
</gene>
<comment type="caution">
    <text evidence="1">The sequence shown here is derived from an EMBL/GenBank/DDBJ whole genome shotgun (WGS) entry which is preliminary data.</text>
</comment>
<keyword evidence="2" id="KW-1185">Reference proteome</keyword>
<sequence>MFLVAYYLWNQIIILGDVGVGKTSVLNQHVFQLFPSTQFVTRIPPDFVVKDAMVNGRQVTLQV</sequence>
<dbReference type="GO" id="GO:0003924">
    <property type="term" value="F:GTPase activity"/>
    <property type="evidence" value="ECO:0007669"/>
    <property type="project" value="InterPro"/>
</dbReference>
<evidence type="ECO:0000313" key="1">
    <source>
        <dbReference type="EMBL" id="CAI6099763.1"/>
    </source>
</evidence>
<dbReference type="AlphaFoldDB" id="A0AA35VIY0"/>
<dbReference type="InterPro" id="IPR027417">
    <property type="entry name" value="P-loop_NTPase"/>
</dbReference>
<proteinExistence type="predicted"/>
<dbReference type="InterPro" id="IPR001806">
    <property type="entry name" value="Small_GTPase"/>
</dbReference>
<organism evidence="1 2">
    <name type="scientific">Clonostachys chloroleuca</name>
    <dbReference type="NCBI Taxonomy" id="1926264"/>
    <lineage>
        <taxon>Eukaryota</taxon>
        <taxon>Fungi</taxon>
        <taxon>Dikarya</taxon>
        <taxon>Ascomycota</taxon>
        <taxon>Pezizomycotina</taxon>
        <taxon>Sordariomycetes</taxon>
        <taxon>Hypocreomycetidae</taxon>
        <taxon>Hypocreales</taxon>
        <taxon>Bionectriaceae</taxon>
        <taxon>Clonostachys</taxon>
    </lineage>
</organism>
<dbReference type="SUPFAM" id="SSF52540">
    <property type="entry name" value="P-loop containing nucleoside triphosphate hydrolases"/>
    <property type="match status" value="1"/>
</dbReference>
<dbReference type="Gene3D" id="3.40.50.300">
    <property type="entry name" value="P-loop containing nucleotide triphosphate hydrolases"/>
    <property type="match status" value="1"/>
</dbReference>
<dbReference type="Proteomes" id="UP001160390">
    <property type="component" value="Unassembled WGS sequence"/>
</dbReference>
<accession>A0AA35VIY0</accession>
<evidence type="ECO:0000313" key="2">
    <source>
        <dbReference type="Proteomes" id="UP001160390"/>
    </source>
</evidence>
<protein>
    <submittedName>
        <fullName evidence="1">Uncharacterized protein</fullName>
    </submittedName>
</protein>
<dbReference type="GO" id="GO:0005525">
    <property type="term" value="F:GTP binding"/>
    <property type="evidence" value="ECO:0007669"/>
    <property type="project" value="InterPro"/>
</dbReference>
<dbReference type="EMBL" id="CABFNP030001329">
    <property type="protein sequence ID" value="CAI6099763.1"/>
    <property type="molecule type" value="Genomic_DNA"/>
</dbReference>
<name>A0AA35VIY0_9HYPO</name>